<dbReference type="Proteomes" id="UP000318138">
    <property type="component" value="Chromosome"/>
</dbReference>
<keyword evidence="1" id="KW-0812">Transmembrane</keyword>
<protein>
    <submittedName>
        <fullName evidence="3">DUF4198 domain-containing protein</fullName>
    </submittedName>
</protein>
<evidence type="ECO:0000313" key="4">
    <source>
        <dbReference type="Proteomes" id="UP000318138"/>
    </source>
</evidence>
<dbReference type="AlphaFoldDB" id="A0A859FA54"/>
<accession>A0A859FA54</accession>
<organism evidence="3 4">
    <name type="scientific">Paenalkalicoccus suaedae</name>
    <dbReference type="NCBI Taxonomy" id="2592382"/>
    <lineage>
        <taxon>Bacteria</taxon>
        <taxon>Bacillati</taxon>
        <taxon>Bacillota</taxon>
        <taxon>Bacilli</taxon>
        <taxon>Bacillales</taxon>
        <taxon>Bacillaceae</taxon>
        <taxon>Paenalkalicoccus</taxon>
    </lineage>
</organism>
<name>A0A859FA54_9BACI</name>
<dbReference type="RefSeq" id="WP_176007821.1">
    <property type="nucleotide sequence ID" value="NZ_CP041372.2"/>
</dbReference>
<evidence type="ECO:0000256" key="2">
    <source>
        <dbReference type="SAM" id="SignalP"/>
    </source>
</evidence>
<keyword evidence="4" id="KW-1185">Reference proteome</keyword>
<keyword evidence="1" id="KW-0472">Membrane</keyword>
<gene>
    <name evidence="3" type="ORF">FLK61_23585</name>
</gene>
<keyword evidence="2" id="KW-0732">Signal</keyword>
<proteinExistence type="predicted"/>
<feature type="transmembrane region" description="Helical" evidence="1">
    <location>
        <begin position="308"/>
        <end position="327"/>
    </location>
</feature>
<evidence type="ECO:0000256" key="1">
    <source>
        <dbReference type="SAM" id="Phobius"/>
    </source>
</evidence>
<feature type="signal peptide" evidence="2">
    <location>
        <begin position="1"/>
        <end position="22"/>
    </location>
</feature>
<evidence type="ECO:0000313" key="3">
    <source>
        <dbReference type="EMBL" id="QKS69777.1"/>
    </source>
</evidence>
<sequence length="329" mass="35806">MRKRSAALLSALLISMTTPALAHEGWTQTHTPIVESGENVYVELFFGNHTNDHASFRIEGTWNADDTDVTVHTPSDEEVDISDTIFYMGESTELGNANNYHVASFAAIDSGIYTITAERDSLFGEKRTLRSAKSFAAIHDLPTFNGVLDLEGYENAVSPDRAEFIPMFNPTAVAADEEVEVQLVRQGEPVIGVDVSIVQRSTGEAQTAVTDEDGAARFTIGDADIYLVRATEELEEAGDGYATLAYEATMTFAAQNALNQGSEPVAEEEVEEEITQENEAIADASEEETASEVEFVEPEAPSLFSNGFFYLSLVLGLGLFGSTILYLRK</sequence>
<reference evidence="4" key="1">
    <citation type="submission" date="2019-07" db="EMBL/GenBank/DDBJ databases">
        <title>Bacillus alkalisoli sp. nov. isolated from saline soil.</title>
        <authorList>
            <person name="Sun J.-Q."/>
            <person name="Xu L."/>
        </authorList>
    </citation>
    <scope>NUCLEOTIDE SEQUENCE [LARGE SCALE GENOMIC DNA]</scope>
    <source>
        <strain evidence="4">M4U3P1</strain>
    </source>
</reference>
<dbReference type="KEGG" id="psua:FLK61_23585"/>
<feature type="chain" id="PRO_5032713820" evidence="2">
    <location>
        <begin position="23"/>
        <end position="329"/>
    </location>
</feature>
<dbReference type="EMBL" id="CP041372">
    <property type="protein sequence ID" value="QKS69777.1"/>
    <property type="molecule type" value="Genomic_DNA"/>
</dbReference>
<keyword evidence="1" id="KW-1133">Transmembrane helix</keyword>
<dbReference type="Pfam" id="PF10670">
    <property type="entry name" value="DUF4198"/>
    <property type="match status" value="1"/>
</dbReference>
<dbReference type="InterPro" id="IPR019613">
    <property type="entry name" value="DUF4198"/>
</dbReference>